<gene>
    <name evidence="7" type="ORF">KAK10_04970</name>
</gene>
<dbReference type="InterPro" id="IPR002293">
    <property type="entry name" value="AA/rel_permease1"/>
</dbReference>
<proteinExistence type="predicted"/>
<dbReference type="Pfam" id="PF13520">
    <property type="entry name" value="AA_permease_2"/>
    <property type="match status" value="1"/>
</dbReference>
<dbReference type="RefSeq" id="WP_205142879.1">
    <property type="nucleotide sequence ID" value="NZ_JAFBDN010000001.1"/>
</dbReference>
<reference evidence="7" key="1">
    <citation type="submission" date="2021-04" db="EMBL/GenBank/DDBJ databases">
        <title>Taxonomic assessment of Weissella genus.</title>
        <authorList>
            <person name="Fanelli F."/>
            <person name="Chieffi D."/>
            <person name="Dell'Aquila A."/>
            <person name="Gyu-Sung C."/>
            <person name="Franz C.M.A.P."/>
            <person name="Fusco V."/>
        </authorList>
    </citation>
    <scope>NUCLEOTIDE SEQUENCE</scope>
    <source>
        <strain evidence="7">LMG 25373</strain>
    </source>
</reference>
<evidence type="ECO:0000256" key="4">
    <source>
        <dbReference type="ARBA" id="ARBA00022989"/>
    </source>
</evidence>
<dbReference type="EMBL" id="JAGMVS010000062">
    <property type="protein sequence ID" value="MCM2437260.1"/>
    <property type="molecule type" value="Genomic_DNA"/>
</dbReference>
<keyword evidence="8" id="KW-1185">Reference proteome</keyword>
<evidence type="ECO:0000256" key="3">
    <source>
        <dbReference type="ARBA" id="ARBA00022692"/>
    </source>
</evidence>
<evidence type="ECO:0000256" key="2">
    <source>
        <dbReference type="ARBA" id="ARBA00022448"/>
    </source>
</evidence>
<comment type="caution">
    <text evidence="7">The sequence shown here is derived from an EMBL/GenBank/DDBJ whole genome shotgun (WGS) entry which is preliminary data.</text>
</comment>
<dbReference type="Proteomes" id="UP001057481">
    <property type="component" value="Unassembled WGS sequence"/>
</dbReference>
<feature type="transmembrane region" description="Helical" evidence="6">
    <location>
        <begin position="390"/>
        <end position="410"/>
    </location>
</feature>
<organism evidence="7 8">
    <name type="scientific">Periweissella beninensis</name>
    <dbReference type="NCBI Taxonomy" id="504936"/>
    <lineage>
        <taxon>Bacteria</taxon>
        <taxon>Bacillati</taxon>
        <taxon>Bacillota</taxon>
        <taxon>Bacilli</taxon>
        <taxon>Lactobacillales</taxon>
        <taxon>Lactobacillaceae</taxon>
        <taxon>Periweissella</taxon>
    </lineage>
</organism>
<dbReference type="PANTHER" id="PTHR43243">
    <property type="entry name" value="INNER MEMBRANE TRANSPORTER YGJI-RELATED"/>
    <property type="match status" value="1"/>
</dbReference>
<feature type="transmembrane region" description="Helical" evidence="6">
    <location>
        <begin position="231"/>
        <end position="248"/>
    </location>
</feature>
<feature type="transmembrane region" description="Helical" evidence="6">
    <location>
        <begin position="97"/>
        <end position="118"/>
    </location>
</feature>
<protein>
    <submittedName>
        <fullName evidence="7">Amino acid permease</fullName>
    </submittedName>
</protein>
<evidence type="ECO:0000256" key="6">
    <source>
        <dbReference type="SAM" id="Phobius"/>
    </source>
</evidence>
<feature type="transmembrane region" description="Helical" evidence="6">
    <location>
        <begin position="422"/>
        <end position="443"/>
    </location>
</feature>
<dbReference type="Gene3D" id="1.20.1740.10">
    <property type="entry name" value="Amino acid/polyamine transporter I"/>
    <property type="match status" value="1"/>
</dbReference>
<keyword evidence="5 6" id="KW-0472">Membrane</keyword>
<comment type="subcellular location">
    <subcellularLocation>
        <location evidence="1">Membrane</location>
        <topology evidence="1">Multi-pass membrane protein</topology>
    </subcellularLocation>
</comment>
<dbReference type="PANTHER" id="PTHR43243:SF4">
    <property type="entry name" value="CATIONIC AMINO ACID TRANSPORTER 4"/>
    <property type="match status" value="1"/>
</dbReference>
<feature type="transmembrane region" description="Helical" evidence="6">
    <location>
        <begin position="366"/>
        <end position="384"/>
    </location>
</feature>
<sequence>MFNQNAFWAKFIRKESPSNYQKLDKRLDGNALGTKELTAIGVGTVVGAAIFIIPGVVAANYAGPAVAISFIIAAIVAGLSALAYAEFSSALPFAGSAYTWSNIIYGEFFGWVAGWALLAEYLIALAYSASAWSAYIRGFLSTFGITIPKALTSTFAPKAGTYIDLFAIIAVLLVWFLLSRGIRDTAKVENWLVVGKIIVIILFIAVGMTAIHPDNFHPFIPKNEGGTRFGWSGIVAGASQIFFAYIGFDMMTSNAAEAKNAQKTVPRAIFATLGLATALFIGASLVMVGMFKYTKYATITDPAAWALRQTGHVFVANLLSIVALVGIFSMLIGVSLGGSRLMYALGRDGLLPKQMGQVNKAGTPHIALSVLAIVSIILGAIFPITMLTNLVSAGTLIAFIMISFGVLILRRRKDIDHSGFKMPLYPVLPVIAGLASMMLFWQLNVDAKILAAGWFFFGVIIYVVYGIRHSIKSNNVQKSSSSVRKQAPLVEE</sequence>
<feature type="transmembrane region" description="Helical" evidence="6">
    <location>
        <begin position="159"/>
        <end position="178"/>
    </location>
</feature>
<evidence type="ECO:0000256" key="1">
    <source>
        <dbReference type="ARBA" id="ARBA00004141"/>
    </source>
</evidence>
<evidence type="ECO:0000313" key="8">
    <source>
        <dbReference type="Proteomes" id="UP001057481"/>
    </source>
</evidence>
<dbReference type="PIRSF" id="PIRSF006060">
    <property type="entry name" value="AA_transporter"/>
    <property type="match status" value="1"/>
</dbReference>
<keyword evidence="3 6" id="KW-0812">Transmembrane</keyword>
<name>A0ABT0VL93_9LACO</name>
<evidence type="ECO:0000313" key="7">
    <source>
        <dbReference type="EMBL" id="MCM2437260.1"/>
    </source>
</evidence>
<accession>A0ABT0VL93</accession>
<feature type="transmembrane region" description="Helical" evidence="6">
    <location>
        <begin position="125"/>
        <end position="147"/>
    </location>
</feature>
<feature type="transmembrane region" description="Helical" evidence="6">
    <location>
        <begin position="190"/>
        <end position="211"/>
    </location>
</feature>
<feature type="transmembrane region" description="Helical" evidence="6">
    <location>
        <begin position="449"/>
        <end position="467"/>
    </location>
</feature>
<keyword evidence="4 6" id="KW-1133">Transmembrane helix</keyword>
<feature type="transmembrane region" description="Helical" evidence="6">
    <location>
        <begin position="269"/>
        <end position="293"/>
    </location>
</feature>
<keyword evidence="2" id="KW-0813">Transport</keyword>
<evidence type="ECO:0000256" key="5">
    <source>
        <dbReference type="ARBA" id="ARBA00023136"/>
    </source>
</evidence>
<feature type="transmembrane region" description="Helical" evidence="6">
    <location>
        <begin position="65"/>
        <end position="85"/>
    </location>
</feature>
<feature type="transmembrane region" description="Helical" evidence="6">
    <location>
        <begin position="37"/>
        <end position="58"/>
    </location>
</feature>
<feature type="transmembrane region" description="Helical" evidence="6">
    <location>
        <begin position="313"/>
        <end position="345"/>
    </location>
</feature>